<proteinExistence type="inferred from homology"/>
<reference evidence="5" key="1">
    <citation type="submission" date="2020-05" db="EMBL/GenBank/DDBJ databases">
        <authorList>
            <person name="Chiriac C."/>
            <person name="Salcher M."/>
            <person name="Ghai R."/>
            <person name="Kavagutti S V."/>
        </authorList>
    </citation>
    <scope>NUCLEOTIDE SEQUENCE</scope>
</reference>
<dbReference type="AlphaFoldDB" id="A0A6J6G2G1"/>
<dbReference type="PANTHER" id="PTHR43943">
    <property type="entry name" value="DEHYDROGENASE/REDUCTASE (SDR FAMILY) MEMBER 4"/>
    <property type="match status" value="1"/>
</dbReference>
<keyword evidence="4" id="KW-0520">NAD</keyword>
<dbReference type="PANTHER" id="PTHR43943:SF17">
    <property type="entry name" value="3-PHENYLPROPIONATE-DIHYDRODIOL_CINNAMIC ACID-DIHYDRODIOL DEHYDROGENASE"/>
    <property type="match status" value="1"/>
</dbReference>
<dbReference type="FunFam" id="3.40.50.720:FF:000084">
    <property type="entry name" value="Short-chain dehydrogenase reductase"/>
    <property type="match status" value="1"/>
</dbReference>
<comment type="similarity">
    <text evidence="1">Belongs to the short-chain dehydrogenases/reductases (SDR) family.</text>
</comment>
<evidence type="ECO:0000256" key="3">
    <source>
        <dbReference type="ARBA" id="ARBA00023002"/>
    </source>
</evidence>
<dbReference type="PRINTS" id="PR00081">
    <property type="entry name" value="GDHRDH"/>
</dbReference>
<name>A0A6J6G2G1_9ZZZZ</name>
<dbReference type="Gene3D" id="3.40.50.720">
    <property type="entry name" value="NAD(P)-binding Rossmann-like Domain"/>
    <property type="match status" value="1"/>
</dbReference>
<dbReference type="InterPro" id="IPR020904">
    <property type="entry name" value="Sc_DH/Rdtase_CS"/>
</dbReference>
<evidence type="ECO:0000256" key="4">
    <source>
        <dbReference type="ARBA" id="ARBA00023027"/>
    </source>
</evidence>
<evidence type="ECO:0000256" key="1">
    <source>
        <dbReference type="ARBA" id="ARBA00006484"/>
    </source>
</evidence>
<dbReference type="EMBL" id="CAEZUP010000001">
    <property type="protein sequence ID" value="CAB4595261.1"/>
    <property type="molecule type" value="Genomic_DNA"/>
</dbReference>
<dbReference type="GO" id="GO:0016491">
    <property type="term" value="F:oxidoreductase activity"/>
    <property type="evidence" value="ECO:0007669"/>
    <property type="project" value="UniProtKB-KW"/>
</dbReference>
<dbReference type="PROSITE" id="PS00061">
    <property type="entry name" value="ADH_SHORT"/>
    <property type="match status" value="1"/>
</dbReference>
<accession>A0A6J6G2G1</accession>
<sequence>MTSSTNASLAGRTAIVTGGGTGIGAACATRLANDGMNVTICGRTESRLVDVAERIKASGATGAIRHQVTDVTVEDDVAALVAGHVDAFGRLDGFVANAGGGGGMGPYHLLDTEEFIRVLHLNVMGTMLSVKYSVPHLVAAGGGSFVGMSSLAGHKTHVMFGAYCVAKAGIEEMMKNAADEFGEVKVRFNSVRPGFISTEIMEGIPRESAVYDSYIENTPLNDVGEPEDIANLVRFLVSDESRWITGTAINCDGGHHLRRGPDFRSFIEPAIGHDALVGKAPVGG</sequence>
<gene>
    <name evidence="5" type="ORF">UFOPK1835_00016</name>
</gene>
<dbReference type="Pfam" id="PF13561">
    <property type="entry name" value="adh_short_C2"/>
    <property type="match status" value="1"/>
</dbReference>
<dbReference type="CDD" id="cd05233">
    <property type="entry name" value="SDR_c"/>
    <property type="match status" value="1"/>
</dbReference>
<dbReference type="InterPro" id="IPR036291">
    <property type="entry name" value="NAD(P)-bd_dom_sf"/>
</dbReference>
<organism evidence="5">
    <name type="scientific">freshwater metagenome</name>
    <dbReference type="NCBI Taxonomy" id="449393"/>
    <lineage>
        <taxon>unclassified sequences</taxon>
        <taxon>metagenomes</taxon>
        <taxon>ecological metagenomes</taxon>
    </lineage>
</organism>
<protein>
    <submittedName>
        <fullName evidence="5">Unannotated protein</fullName>
    </submittedName>
</protein>
<dbReference type="SUPFAM" id="SSF51735">
    <property type="entry name" value="NAD(P)-binding Rossmann-fold domains"/>
    <property type="match status" value="1"/>
</dbReference>
<keyword evidence="3" id="KW-0560">Oxidoreductase</keyword>
<evidence type="ECO:0000256" key="2">
    <source>
        <dbReference type="ARBA" id="ARBA00022797"/>
    </source>
</evidence>
<dbReference type="InterPro" id="IPR002347">
    <property type="entry name" value="SDR_fam"/>
</dbReference>
<keyword evidence="2" id="KW-0058">Aromatic hydrocarbons catabolism</keyword>
<evidence type="ECO:0000313" key="5">
    <source>
        <dbReference type="EMBL" id="CAB4595261.1"/>
    </source>
</evidence>